<reference evidence="1" key="1">
    <citation type="submission" date="2020-03" db="EMBL/GenBank/DDBJ databases">
        <title>The deep terrestrial virosphere.</title>
        <authorList>
            <person name="Holmfeldt K."/>
            <person name="Nilsson E."/>
            <person name="Simone D."/>
            <person name="Lopez-Fernandez M."/>
            <person name="Wu X."/>
            <person name="de Brujin I."/>
            <person name="Lundin D."/>
            <person name="Andersson A."/>
            <person name="Bertilsson S."/>
            <person name="Dopson M."/>
        </authorList>
    </citation>
    <scope>NUCLEOTIDE SEQUENCE</scope>
    <source>
        <strain evidence="1">MM171B01089</strain>
    </source>
</reference>
<sequence length="99" mass="11081">MTESKKIVDANGKEIHAGNRVRFATWGMFDVWVKDTEKSGRQPGDPKHVTHIKLGTVDELLREEDGSLHIRSDGSQGVIHLCTKPSWSVRPEFVEVSQG</sequence>
<dbReference type="AlphaFoldDB" id="A0A6M3M604"/>
<organism evidence="1">
    <name type="scientific">viral metagenome</name>
    <dbReference type="NCBI Taxonomy" id="1070528"/>
    <lineage>
        <taxon>unclassified sequences</taxon>
        <taxon>metagenomes</taxon>
        <taxon>organismal metagenomes</taxon>
    </lineage>
</organism>
<protein>
    <submittedName>
        <fullName evidence="1">Uncharacterized protein</fullName>
    </submittedName>
</protein>
<evidence type="ECO:0000313" key="1">
    <source>
        <dbReference type="EMBL" id="QJB02728.1"/>
    </source>
</evidence>
<proteinExistence type="predicted"/>
<gene>
    <name evidence="1" type="ORF">MM171B01089_0013</name>
</gene>
<name>A0A6M3M604_9ZZZZ</name>
<dbReference type="EMBL" id="MT143803">
    <property type="protein sequence ID" value="QJB02728.1"/>
    <property type="molecule type" value="Genomic_DNA"/>
</dbReference>
<accession>A0A6M3M604</accession>